<dbReference type="InterPro" id="IPR011990">
    <property type="entry name" value="TPR-like_helical_dom_sf"/>
</dbReference>
<organism evidence="2">
    <name type="scientific">Candidatus Kentrum sp. DK</name>
    <dbReference type="NCBI Taxonomy" id="2126562"/>
    <lineage>
        <taxon>Bacteria</taxon>
        <taxon>Pseudomonadati</taxon>
        <taxon>Pseudomonadota</taxon>
        <taxon>Gammaproteobacteria</taxon>
        <taxon>Candidatus Kentrum</taxon>
    </lineage>
</organism>
<sequence length="964" mass="110289">MPIARQHAWIKRPQEDYLFDWLENKRPLYWPIIGGGGAGKTSLLRKFQEHAESKNIASVFIDPPKLISAYGPNGLSFLLNIEASNAPSFKKTKETIISSTKQLSAILLDSALGSDEALKSIGSQVKDEEWGLVIGTIKDALKIARSTLDHKANKDLAVIKEKPEELLINSLYSDLQKGGLILVDTWEQSSSLEIVSQLEFRENGEIDASSIERKYSIRDYLSGLIYYIFDLNVLFVVAGRHVPAEITSLDARNIASKSNTTPFSQLEIREYFNKSINNLPTTTNQVGKVHALTRGNPLLVSKLTLLIKEEISVSPNWTWDDWEITKNEEFDILETLVERLVMTSGIDIDSFWKIVLPKYLFIELFDILFSDDLSEADGNNILSELEDKGILYKDTNKKQVYIHDEIRSAIKSYAIKKGYWLSESASNIHGRLSEYFYQKGRGEKQKLYILEGSYHALMADSRFEERYSVAREEFWNNVGNSLSLDVSEKKEVIDNITGLTSREINQLIEIFTEEKEKFSELSEKYPLDVLRLCLHRTFGDIHEALSLFYSFAKELPKDYKMYLYLASNKDFSKSERASWYANAIKHDTTGKEALVSYAIYLCEDEGQIEKAERIFVELIEGNKDDENLLITWLQFVYNHLSEEEYNQQVRTMLQTSDMANNIARVILGMEKLNKPLLLLLKEVIAPEISSPEVISRYVRHLANRENDIKRASKLLEDSIKLNPNDDVLLTAYAEFNEFVLNDPEGAKSVYLRMGAKISDEIPLLLKYGKLLAFKLNSENEAFQLFEKILQIDEYHFETLVLLGRLSWSKLDYKLAEKYFRLALSLDPSDAELILRVGLILISKGNIRGRNLICAAVDGEISRESEEIQLEILFYGFCCKENLEKLGLLAKLGELIEAHPSVRIDNYHNTLFSDVTISDYINWGNTENILHGLLTKQNDSMGQLLTHHIEQLSNRIKLNMLELTH</sequence>
<feature type="repeat" description="TPR" evidence="1">
    <location>
        <begin position="796"/>
        <end position="829"/>
    </location>
</feature>
<name>A0A450SVQ4_9GAMM</name>
<dbReference type="InterPro" id="IPR019734">
    <property type="entry name" value="TPR_rpt"/>
</dbReference>
<dbReference type="SUPFAM" id="SSF48452">
    <property type="entry name" value="TPR-like"/>
    <property type="match status" value="1"/>
</dbReference>
<keyword evidence="1" id="KW-0802">TPR repeat</keyword>
<dbReference type="Pfam" id="PF13181">
    <property type="entry name" value="TPR_8"/>
    <property type="match status" value="1"/>
</dbReference>
<evidence type="ECO:0000256" key="1">
    <source>
        <dbReference type="PROSITE-ProRule" id="PRU00339"/>
    </source>
</evidence>
<dbReference type="PANTHER" id="PTHR12558:SF13">
    <property type="entry name" value="CELL DIVISION CYCLE PROTEIN 27 HOMOLOG"/>
    <property type="match status" value="1"/>
</dbReference>
<dbReference type="SUPFAM" id="SSF52540">
    <property type="entry name" value="P-loop containing nucleoside triphosphate hydrolases"/>
    <property type="match status" value="1"/>
</dbReference>
<protein>
    <submittedName>
        <fullName evidence="2">Tetratricopeptide repeat-containing protein</fullName>
    </submittedName>
</protein>
<dbReference type="InterPro" id="IPR027417">
    <property type="entry name" value="P-loop_NTPase"/>
</dbReference>
<dbReference type="PANTHER" id="PTHR12558">
    <property type="entry name" value="CELL DIVISION CYCLE 16,23,27"/>
    <property type="match status" value="1"/>
</dbReference>
<dbReference type="Gene3D" id="1.25.40.10">
    <property type="entry name" value="Tetratricopeptide repeat domain"/>
    <property type="match status" value="2"/>
</dbReference>
<proteinExistence type="predicted"/>
<dbReference type="EMBL" id="CAADEY010000063">
    <property type="protein sequence ID" value="VFJ58101.1"/>
    <property type="molecule type" value="Genomic_DNA"/>
</dbReference>
<accession>A0A450SVQ4</accession>
<dbReference type="PROSITE" id="PS50005">
    <property type="entry name" value="TPR"/>
    <property type="match status" value="1"/>
</dbReference>
<gene>
    <name evidence="2" type="ORF">BECKDK2373C_GA0170839_106316</name>
</gene>
<evidence type="ECO:0000313" key="2">
    <source>
        <dbReference type="EMBL" id="VFJ58101.1"/>
    </source>
</evidence>
<reference evidence="2" key="1">
    <citation type="submission" date="2019-02" db="EMBL/GenBank/DDBJ databases">
        <authorList>
            <person name="Gruber-Vodicka R. H."/>
            <person name="Seah K. B. B."/>
        </authorList>
    </citation>
    <scope>NUCLEOTIDE SEQUENCE</scope>
    <source>
        <strain evidence="2">BECK_DK161</strain>
    </source>
</reference>
<dbReference type="AlphaFoldDB" id="A0A450SVQ4"/>